<sequence>MLVVLLERTHNTDCGSTVSSGLDNALVSNSDVVAAGAAQWGIDGSELEEEVCEDKTEAGQECETGMSRRAREKRHV</sequence>
<evidence type="ECO:0000256" key="1">
    <source>
        <dbReference type="SAM" id="MobiDB-lite"/>
    </source>
</evidence>
<comment type="caution">
    <text evidence="2">The sequence shown here is derived from an EMBL/GenBank/DDBJ whole genome shotgun (WGS) entry which is preliminary data.</text>
</comment>
<reference evidence="2 3" key="1">
    <citation type="journal article" date="2019" name="Commun. Biol.">
        <title>The bagworm genome reveals a unique fibroin gene that provides high tensile strength.</title>
        <authorList>
            <person name="Kono N."/>
            <person name="Nakamura H."/>
            <person name="Ohtoshi R."/>
            <person name="Tomita M."/>
            <person name="Numata K."/>
            <person name="Arakawa K."/>
        </authorList>
    </citation>
    <scope>NUCLEOTIDE SEQUENCE [LARGE SCALE GENOMIC DNA]</scope>
</reference>
<dbReference type="EMBL" id="BGZK01000051">
    <property type="protein sequence ID" value="GBP12350.1"/>
    <property type="molecule type" value="Genomic_DNA"/>
</dbReference>
<dbReference type="Proteomes" id="UP000299102">
    <property type="component" value="Unassembled WGS sequence"/>
</dbReference>
<evidence type="ECO:0000313" key="2">
    <source>
        <dbReference type="EMBL" id="GBP12350.1"/>
    </source>
</evidence>
<gene>
    <name evidence="2" type="ORF">EVAR_75784_1</name>
</gene>
<evidence type="ECO:0000313" key="3">
    <source>
        <dbReference type="Proteomes" id="UP000299102"/>
    </source>
</evidence>
<dbReference type="AlphaFoldDB" id="A0A4C1TFJ6"/>
<name>A0A4C1TFJ6_EUMVA</name>
<keyword evidence="3" id="KW-1185">Reference proteome</keyword>
<proteinExistence type="predicted"/>
<accession>A0A4C1TFJ6</accession>
<feature type="region of interest" description="Disordered" evidence="1">
    <location>
        <begin position="54"/>
        <end position="76"/>
    </location>
</feature>
<protein>
    <submittedName>
        <fullName evidence="2">Uncharacterized protein</fullName>
    </submittedName>
</protein>
<organism evidence="2 3">
    <name type="scientific">Eumeta variegata</name>
    <name type="common">Bagworm moth</name>
    <name type="synonym">Eumeta japonica</name>
    <dbReference type="NCBI Taxonomy" id="151549"/>
    <lineage>
        <taxon>Eukaryota</taxon>
        <taxon>Metazoa</taxon>
        <taxon>Ecdysozoa</taxon>
        <taxon>Arthropoda</taxon>
        <taxon>Hexapoda</taxon>
        <taxon>Insecta</taxon>
        <taxon>Pterygota</taxon>
        <taxon>Neoptera</taxon>
        <taxon>Endopterygota</taxon>
        <taxon>Lepidoptera</taxon>
        <taxon>Glossata</taxon>
        <taxon>Ditrysia</taxon>
        <taxon>Tineoidea</taxon>
        <taxon>Psychidae</taxon>
        <taxon>Oiketicinae</taxon>
        <taxon>Eumeta</taxon>
    </lineage>
</organism>